<keyword evidence="5" id="KW-0479">Metal-binding</keyword>
<evidence type="ECO:0000256" key="8">
    <source>
        <dbReference type="ARBA" id="ARBA00023049"/>
    </source>
</evidence>
<dbReference type="PANTHER" id="PTHR11733">
    <property type="entry name" value="ZINC METALLOPROTEASE FAMILY M13 NEPRILYSIN-RELATED"/>
    <property type="match status" value="1"/>
</dbReference>
<feature type="domain" description="Peptidase M13 C-terminal" evidence="10">
    <location>
        <begin position="531"/>
        <end position="737"/>
    </location>
</feature>
<dbReference type="EMBL" id="JBFDAA010000017">
    <property type="protein sequence ID" value="KAL1116405.1"/>
    <property type="molecule type" value="Genomic_DNA"/>
</dbReference>
<dbReference type="SUPFAM" id="SSF55486">
    <property type="entry name" value="Metalloproteases ('zincins'), catalytic domain"/>
    <property type="match status" value="1"/>
</dbReference>
<dbReference type="InterPro" id="IPR042089">
    <property type="entry name" value="Peptidase_M13_dom_2"/>
</dbReference>
<sequence>MVCCTTSVCAILVIALAVTSGHGYRPEVLPTMAAALDGPDRYKMVPLEREPKKQSQQDVCLTEGCVHAASNLLKKMDLSVDPCDDFYQFVCGKFRQQKIPDEKSSLTTFSVINDELQDQLRTIVDAPVEETEPRPFVYAKRLFRLCMNKTDIERVSSSRVKELLKSMGGWPVLEAEAWDDGAWNWKKSVYDFRKNGFSVDYFIDFSVGTDLKNSTRKVIDLDQASLGLSREYLIKGMDHKLVKAYYSYMVDIAVLFGADRDRAEKELQESLQFEMALANISLPVEERRNATKLYNPMSITQLQSTYQTIPWREYLSNILPPEVPLKPDEVVIITVPTYIQELQKILSHTPKRIQANYALWRAAASTVSYLSDEFRDRQLKYATAVSGRTEREARWKECVDVSSSSIGLAVGSLYVRRFFKEDAKKSALEITEGIRNEMYKILETVDWMDDTTRQNALDKAKSMTTHIAYPDELLDNNKLIEFYQGLEITEDSYLEAILNLTKFGTDFGFKRLRKPVNKTEWITHGRPAVVNAYYSSIENSIQFPAGILQGTFFSKDRPRYMNYGAIGFVIGHEITHGFDDQGRQFDKNGNLVDWWAPETKSKYLDKASCIIYQYGNYTDSQVNMKLNGINTQGENIADNGGIKQAYRAYKEWVKQNAPEPRLPGLQAFCPSQMFWISAANTWCSTYRDQALSNRITTAVHSPGEFRVVGPLSNMEEFAEDFKCPVGSKMNPKQKCAVW</sequence>
<accession>A0ABD0YME1</accession>
<organism evidence="12 13">
    <name type="scientific">Ranatra chinensis</name>
    <dbReference type="NCBI Taxonomy" id="642074"/>
    <lineage>
        <taxon>Eukaryota</taxon>
        <taxon>Metazoa</taxon>
        <taxon>Ecdysozoa</taxon>
        <taxon>Arthropoda</taxon>
        <taxon>Hexapoda</taxon>
        <taxon>Insecta</taxon>
        <taxon>Pterygota</taxon>
        <taxon>Neoptera</taxon>
        <taxon>Paraneoptera</taxon>
        <taxon>Hemiptera</taxon>
        <taxon>Heteroptera</taxon>
        <taxon>Panheteroptera</taxon>
        <taxon>Nepomorpha</taxon>
        <taxon>Nepidae</taxon>
        <taxon>Ranatrinae</taxon>
        <taxon>Ranatra</taxon>
    </lineage>
</organism>
<evidence type="ECO:0008006" key="14">
    <source>
        <dbReference type="Google" id="ProtNLM"/>
    </source>
</evidence>
<dbReference type="InterPro" id="IPR000718">
    <property type="entry name" value="Peptidase_M13"/>
</dbReference>
<evidence type="ECO:0000256" key="7">
    <source>
        <dbReference type="ARBA" id="ARBA00022833"/>
    </source>
</evidence>
<feature type="chain" id="PRO_5044841446" description="Neprilysin-2" evidence="9">
    <location>
        <begin position="24"/>
        <end position="738"/>
    </location>
</feature>
<dbReference type="PROSITE" id="PS51885">
    <property type="entry name" value="NEPRILYSIN"/>
    <property type="match status" value="1"/>
</dbReference>
<evidence type="ECO:0000313" key="12">
    <source>
        <dbReference type="EMBL" id="KAL1116405.1"/>
    </source>
</evidence>
<dbReference type="GO" id="GO:0008237">
    <property type="term" value="F:metallopeptidase activity"/>
    <property type="evidence" value="ECO:0007669"/>
    <property type="project" value="UniProtKB-KW"/>
</dbReference>
<name>A0ABD0YME1_9HEMI</name>
<dbReference type="InterPro" id="IPR008753">
    <property type="entry name" value="Peptidase_M13_N"/>
</dbReference>
<evidence type="ECO:0000313" key="13">
    <source>
        <dbReference type="Proteomes" id="UP001558652"/>
    </source>
</evidence>
<comment type="caution">
    <text evidence="12">The sequence shown here is derived from an EMBL/GenBank/DDBJ whole genome shotgun (WGS) entry which is preliminary data.</text>
</comment>
<dbReference type="Gene3D" id="3.40.390.10">
    <property type="entry name" value="Collagenase (Catalytic Domain)"/>
    <property type="match status" value="1"/>
</dbReference>
<feature type="signal peptide" evidence="9">
    <location>
        <begin position="1"/>
        <end position="23"/>
    </location>
</feature>
<evidence type="ECO:0000256" key="2">
    <source>
        <dbReference type="ARBA" id="ARBA00004401"/>
    </source>
</evidence>
<evidence type="ECO:0000259" key="10">
    <source>
        <dbReference type="Pfam" id="PF01431"/>
    </source>
</evidence>
<evidence type="ECO:0000259" key="11">
    <source>
        <dbReference type="Pfam" id="PF05649"/>
    </source>
</evidence>
<dbReference type="CDD" id="cd08662">
    <property type="entry name" value="M13"/>
    <property type="match status" value="1"/>
</dbReference>
<comment type="similarity">
    <text evidence="3">Belongs to the peptidase M13 family.</text>
</comment>
<comment type="cofactor">
    <cofactor evidence="1">
        <name>Zn(2+)</name>
        <dbReference type="ChEBI" id="CHEBI:29105"/>
    </cofactor>
</comment>
<proteinExistence type="inferred from homology"/>
<evidence type="ECO:0000256" key="4">
    <source>
        <dbReference type="ARBA" id="ARBA00022670"/>
    </source>
</evidence>
<dbReference type="Pfam" id="PF05649">
    <property type="entry name" value="Peptidase_M13_N"/>
    <property type="match status" value="1"/>
</dbReference>
<feature type="domain" description="Peptidase M13 N-terminal" evidence="11">
    <location>
        <begin position="82"/>
        <end position="470"/>
    </location>
</feature>
<keyword evidence="4" id="KW-0645">Protease</keyword>
<comment type="subcellular location">
    <subcellularLocation>
        <location evidence="2">Cell membrane</location>
        <topology evidence="2">Single-pass type II membrane protein</topology>
    </subcellularLocation>
</comment>
<keyword evidence="9" id="KW-0732">Signal</keyword>
<reference evidence="12 13" key="1">
    <citation type="submission" date="2024-07" db="EMBL/GenBank/DDBJ databases">
        <title>Chromosome-level genome assembly of the water stick insect Ranatra chinensis (Heteroptera: Nepidae).</title>
        <authorList>
            <person name="Liu X."/>
        </authorList>
    </citation>
    <scope>NUCLEOTIDE SEQUENCE [LARGE SCALE GENOMIC DNA]</scope>
    <source>
        <strain evidence="12">Cailab_2021Rc</strain>
        <tissue evidence="12">Muscle</tissue>
    </source>
</reference>
<dbReference type="GO" id="GO:0046872">
    <property type="term" value="F:metal ion binding"/>
    <property type="evidence" value="ECO:0007669"/>
    <property type="project" value="UniProtKB-KW"/>
</dbReference>
<dbReference type="Pfam" id="PF01431">
    <property type="entry name" value="Peptidase_M13"/>
    <property type="match status" value="1"/>
</dbReference>
<keyword evidence="7" id="KW-0862">Zinc</keyword>
<gene>
    <name evidence="12" type="ORF">AAG570_004879</name>
</gene>
<dbReference type="Proteomes" id="UP001558652">
    <property type="component" value="Unassembled WGS sequence"/>
</dbReference>
<keyword evidence="6" id="KW-0378">Hydrolase</keyword>
<dbReference type="GO" id="GO:0006508">
    <property type="term" value="P:proteolysis"/>
    <property type="evidence" value="ECO:0007669"/>
    <property type="project" value="UniProtKB-KW"/>
</dbReference>
<keyword evidence="8" id="KW-0482">Metalloprotease</keyword>
<evidence type="ECO:0000256" key="9">
    <source>
        <dbReference type="SAM" id="SignalP"/>
    </source>
</evidence>
<dbReference type="Gene3D" id="1.10.1380.10">
    <property type="entry name" value="Neutral endopeptidase , domain2"/>
    <property type="match status" value="1"/>
</dbReference>
<evidence type="ECO:0000256" key="6">
    <source>
        <dbReference type="ARBA" id="ARBA00022801"/>
    </source>
</evidence>
<evidence type="ECO:0000256" key="3">
    <source>
        <dbReference type="ARBA" id="ARBA00007357"/>
    </source>
</evidence>
<dbReference type="PRINTS" id="PR00786">
    <property type="entry name" value="NEPRILYSIN"/>
</dbReference>
<dbReference type="InterPro" id="IPR024079">
    <property type="entry name" value="MetalloPept_cat_dom_sf"/>
</dbReference>
<protein>
    <recommendedName>
        <fullName evidence="14">Neprilysin-2</fullName>
    </recommendedName>
</protein>
<dbReference type="InterPro" id="IPR018497">
    <property type="entry name" value="Peptidase_M13_C"/>
</dbReference>
<dbReference type="AlphaFoldDB" id="A0ABD0YME1"/>
<dbReference type="PANTHER" id="PTHR11733:SF224">
    <property type="entry name" value="NEPRILYSIN-2"/>
    <property type="match status" value="1"/>
</dbReference>
<keyword evidence="13" id="KW-1185">Reference proteome</keyword>
<dbReference type="GO" id="GO:0005886">
    <property type="term" value="C:plasma membrane"/>
    <property type="evidence" value="ECO:0007669"/>
    <property type="project" value="UniProtKB-SubCell"/>
</dbReference>
<evidence type="ECO:0000256" key="1">
    <source>
        <dbReference type="ARBA" id="ARBA00001947"/>
    </source>
</evidence>
<evidence type="ECO:0000256" key="5">
    <source>
        <dbReference type="ARBA" id="ARBA00022723"/>
    </source>
</evidence>